<sequence>MSYRVIASKLGISKLSVKQAINKHTKSATVADLPQSGRPKITPPREDRTIAGISKPHRRASIPTIQRELQEKTLKSASPMTCSGRLRSAGLESYDAIKKTFLTAISCKNRRIWCKSKKNWRMERWGEVRFGDESRFNLFPNQRVRVRSTTNEKFLPECLTPAVQGGGDSVMMWGCMFANGTGILPFINGSMDSKEYIRTMKDNMIPSAEKLHGRYFVYRQANAPCHKSRATMQWFEGNERPVLEWPSRSPDLNPTENL</sequence>
<feature type="domain" description="Tc1-like transposase DDE" evidence="2">
    <location>
        <begin position="128"/>
        <end position="258"/>
    </location>
</feature>
<dbReference type="PANTHER" id="PTHR23022">
    <property type="entry name" value="TRANSPOSABLE ELEMENT-RELATED"/>
    <property type="match status" value="1"/>
</dbReference>
<evidence type="ECO:0000259" key="2">
    <source>
        <dbReference type="Pfam" id="PF13358"/>
    </source>
</evidence>
<dbReference type="EMBL" id="JARBHB010000004">
    <property type="protein sequence ID" value="KAJ8884806.1"/>
    <property type="molecule type" value="Genomic_DNA"/>
</dbReference>
<dbReference type="Gene3D" id="3.30.420.10">
    <property type="entry name" value="Ribonuclease H-like superfamily/Ribonuclease H"/>
    <property type="match status" value="1"/>
</dbReference>
<evidence type="ECO:0000259" key="1">
    <source>
        <dbReference type="Pfam" id="PF01498"/>
    </source>
</evidence>
<keyword evidence="4" id="KW-1185">Reference proteome</keyword>
<feature type="domain" description="Transposase Tc1-like" evidence="1">
    <location>
        <begin position="47"/>
        <end position="117"/>
    </location>
</feature>
<organism evidence="3 4">
    <name type="scientific">Dryococelus australis</name>
    <dbReference type="NCBI Taxonomy" id="614101"/>
    <lineage>
        <taxon>Eukaryota</taxon>
        <taxon>Metazoa</taxon>
        <taxon>Ecdysozoa</taxon>
        <taxon>Arthropoda</taxon>
        <taxon>Hexapoda</taxon>
        <taxon>Insecta</taxon>
        <taxon>Pterygota</taxon>
        <taxon>Neoptera</taxon>
        <taxon>Polyneoptera</taxon>
        <taxon>Phasmatodea</taxon>
        <taxon>Verophasmatodea</taxon>
        <taxon>Anareolatae</taxon>
        <taxon>Phasmatidae</taxon>
        <taxon>Eurycanthinae</taxon>
        <taxon>Dryococelus</taxon>
    </lineage>
</organism>
<dbReference type="PANTHER" id="PTHR23022:SF135">
    <property type="entry name" value="SI:DKEY-77F5.3"/>
    <property type="match status" value="1"/>
</dbReference>
<dbReference type="Pfam" id="PF01498">
    <property type="entry name" value="HTH_Tnp_Tc3_2"/>
    <property type="match status" value="1"/>
</dbReference>
<protein>
    <recommendedName>
        <fullName evidence="5">Transposase</fullName>
    </recommendedName>
</protein>
<proteinExistence type="predicted"/>
<dbReference type="InterPro" id="IPR038717">
    <property type="entry name" value="Tc1-like_DDE_dom"/>
</dbReference>
<gene>
    <name evidence="3" type="ORF">PR048_011002</name>
</gene>
<dbReference type="InterPro" id="IPR002492">
    <property type="entry name" value="Transposase_Tc1-like"/>
</dbReference>
<evidence type="ECO:0000313" key="3">
    <source>
        <dbReference type="EMBL" id="KAJ8884806.1"/>
    </source>
</evidence>
<dbReference type="Proteomes" id="UP001159363">
    <property type="component" value="Chromosome X"/>
</dbReference>
<dbReference type="Pfam" id="PF13358">
    <property type="entry name" value="DDE_3"/>
    <property type="match status" value="1"/>
</dbReference>
<dbReference type="InterPro" id="IPR036397">
    <property type="entry name" value="RNaseH_sf"/>
</dbReference>
<reference evidence="3 4" key="1">
    <citation type="submission" date="2023-02" db="EMBL/GenBank/DDBJ databases">
        <title>LHISI_Scaffold_Assembly.</title>
        <authorList>
            <person name="Stuart O.P."/>
            <person name="Cleave R."/>
            <person name="Magrath M.J.L."/>
            <person name="Mikheyev A.S."/>
        </authorList>
    </citation>
    <scope>NUCLEOTIDE SEQUENCE [LARGE SCALE GENOMIC DNA]</scope>
    <source>
        <strain evidence="3">Daus_M_001</strain>
        <tissue evidence="3">Leg muscle</tissue>
    </source>
</reference>
<comment type="caution">
    <text evidence="3">The sequence shown here is derived from an EMBL/GenBank/DDBJ whole genome shotgun (WGS) entry which is preliminary data.</text>
</comment>
<dbReference type="InterPro" id="IPR052338">
    <property type="entry name" value="Transposase_5"/>
</dbReference>
<name>A0ABQ9HKC8_9NEOP</name>
<evidence type="ECO:0008006" key="5">
    <source>
        <dbReference type="Google" id="ProtNLM"/>
    </source>
</evidence>
<evidence type="ECO:0000313" key="4">
    <source>
        <dbReference type="Proteomes" id="UP001159363"/>
    </source>
</evidence>
<accession>A0ABQ9HKC8</accession>